<dbReference type="InterPro" id="IPR035994">
    <property type="entry name" value="Nucleoside_phosphorylase_sf"/>
</dbReference>
<gene>
    <name evidence="2" type="ORF">BKK80_29970</name>
</gene>
<dbReference type="Pfam" id="PF01048">
    <property type="entry name" value="PNP_UDP_1"/>
    <property type="match status" value="1"/>
</dbReference>
<dbReference type="Gene3D" id="3.40.50.1580">
    <property type="entry name" value="Nucleoside phosphorylase domain"/>
    <property type="match status" value="1"/>
</dbReference>
<accession>A0ABM6FG52</accession>
<evidence type="ECO:0000313" key="3">
    <source>
        <dbReference type="Proteomes" id="UP000177515"/>
    </source>
</evidence>
<sequence>MDFEARLAAAPGVATLYGFRAGALQAALEQGDWPRCAGVISFGVAGGLEPGLAPGAVVLADGVHDGTSLHPADADWLGALRRALPQARVGSLAGADAAVTDLAGKRALHQRTGALGVDMESHLAARFAQARGLRFAACRVVIDPADRAVPPAALAGMAADGSTDVPAVLRSLLRAPGQIGGLLRLARDASAARATLKSVRGRVGAGFALPAG</sequence>
<dbReference type="EMBL" id="CP017755">
    <property type="protein sequence ID" value="AOZ10924.1"/>
    <property type="molecule type" value="Genomic_DNA"/>
</dbReference>
<dbReference type="Proteomes" id="UP000177515">
    <property type="component" value="Chromosome 2"/>
</dbReference>
<dbReference type="InterPro" id="IPR017831">
    <property type="entry name" value="Hopanoid-assoc_phosphoryl_HpnG"/>
</dbReference>
<name>A0ABM6FG52_9BURK</name>
<dbReference type="PANTHER" id="PTHR46832">
    <property type="entry name" value="5'-METHYLTHIOADENOSINE/S-ADENOSYLHOMOCYSTEINE NUCLEOSIDASE"/>
    <property type="match status" value="1"/>
</dbReference>
<feature type="domain" description="Nucleoside phosphorylase" evidence="1">
    <location>
        <begin position="26"/>
        <end position="147"/>
    </location>
</feature>
<dbReference type="InterPro" id="IPR000845">
    <property type="entry name" value="Nucleoside_phosphorylase_d"/>
</dbReference>
<organism evidence="2 3">
    <name type="scientific">Cupriavidus malaysiensis</name>
    <dbReference type="NCBI Taxonomy" id="367825"/>
    <lineage>
        <taxon>Bacteria</taxon>
        <taxon>Pseudomonadati</taxon>
        <taxon>Pseudomonadota</taxon>
        <taxon>Betaproteobacteria</taxon>
        <taxon>Burkholderiales</taxon>
        <taxon>Burkholderiaceae</taxon>
        <taxon>Cupriavidus</taxon>
    </lineage>
</organism>
<keyword evidence="3" id="KW-1185">Reference proteome</keyword>
<protein>
    <submittedName>
        <fullName evidence="2">Squalene--hopene cyclase</fullName>
    </submittedName>
</protein>
<dbReference type="SUPFAM" id="SSF53167">
    <property type="entry name" value="Purine and uridine phosphorylases"/>
    <property type="match status" value="1"/>
</dbReference>
<proteinExistence type="predicted"/>
<dbReference type="CDD" id="cd17768">
    <property type="entry name" value="adenosylhopane_nucleosidase_HpnG-like"/>
    <property type="match status" value="1"/>
</dbReference>
<dbReference type="NCBIfam" id="NF005476">
    <property type="entry name" value="PRK07077.1"/>
    <property type="match status" value="1"/>
</dbReference>
<reference evidence="2 3" key="1">
    <citation type="submission" date="2016-10" db="EMBL/GenBank/DDBJ databases">
        <title>Complete genome sequences of three Cupriavidus strains isolated from various Malaysian environments.</title>
        <authorList>
            <person name="Abdullah A.A.-A."/>
            <person name="Shafie N.A.H."/>
            <person name="Lau N.S."/>
        </authorList>
    </citation>
    <scope>NUCLEOTIDE SEQUENCE [LARGE SCALE GENOMIC DNA]</scope>
    <source>
        <strain evidence="2 3">USMAA1020</strain>
    </source>
</reference>
<evidence type="ECO:0000259" key="1">
    <source>
        <dbReference type="Pfam" id="PF01048"/>
    </source>
</evidence>
<dbReference type="PANTHER" id="PTHR46832:SF1">
    <property type="entry name" value="5'-METHYLTHIOADENOSINE_S-ADENOSYLHOMOCYSTEINE NUCLEOSIDASE"/>
    <property type="match status" value="1"/>
</dbReference>
<evidence type="ECO:0000313" key="2">
    <source>
        <dbReference type="EMBL" id="AOZ10924.1"/>
    </source>
</evidence>
<dbReference type="NCBIfam" id="TIGR03468">
    <property type="entry name" value="HpnG"/>
    <property type="match status" value="1"/>
</dbReference>